<feature type="transmembrane region" description="Helical" evidence="12">
    <location>
        <begin position="46"/>
        <end position="67"/>
    </location>
</feature>
<sequence>MQAHAMSMILSFIIFGSTGIFIARYGRSLRIGSSRQLLGKAVWFQIHRFLLSISTLLTLLGFFFILVKARGEWVNPELYGLRLFVHSILGGIIICCAMIQIWLALYRCNPHSRFRFIFDWTHRITGLLAFSLSIPTIFLIISLLPRYRTVLITAISLWTAWIVIVVIICEVIEYQKRVSPLPMTNNAQQNGTNQENINVNARLDIEAATQMNVGSQYYNKKKLLLLIIHIIISIILSVLLIVHISK</sequence>
<keyword evidence="16" id="KW-1185">Reference proteome</keyword>
<keyword evidence="3" id="KW-0813">Transport</keyword>
<keyword evidence="4" id="KW-0349">Heme</keyword>
<evidence type="ECO:0000259" key="13">
    <source>
        <dbReference type="PROSITE" id="PS50939"/>
    </source>
</evidence>
<keyword evidence="7" id="KW-0249">Electron transport</keyword>
<organism evidence="15 16">
    <name type="scientific">Rotaria sordida</name>
    <dbReference type="NCBI Taxonomy" id="392033"/>
    <lineage>
        <taxon>Eukaryota</taxon>
        <taxon>Metazoa</taxon>
        <taxon>Spiralia</taxon>
        <taxon>Gnathifera</taxon>
        <taxon>Rotifera</taxon>
        <taxon>Eurotatoria</taxon>
        <taxon>Bdelloidea</taxon>
        <taxon>Philodinida</taxon>
        <taxon>Philodinidae</taxon>
        <taxon>Rotaria</taxon>
    </lineage>
</organism>
<keyword evidence="9" id="KW-0408">Iron</keyword>
<feature type="transmembrane region" description="Helical" evidence="12">
    <location>
        <begin position="124"/>
        <end position="144"/>
    </location>
</feature>
<dbReference type="GO" id="GO:0046872">
    <property type="term" value="F:metal ion binding"/>
    <property type="evidence" value="ECO:0007669"/>
    <property type="project" value="UniProtKB-KW"/>
</dbReference>
<feature type="transmembrane region" description="Helical" evidence="12">
    <location>
        <begin position="79"/>
        <end position="103"/>
    </location>
</feature>
<evidence type="ECO:0000256" key="9">
    <source>
        <dbReference type="ARBA" id="ARBA00023004"/>
    </source>
</evidence>
<evidence type="ECO:0000256" key="12">
    <source>
        <dbReference type="SAM" id="Phobius"/>
    </source>
</evidence>
<proteinExistence type="predicted"/>
<evidence type="ECO:0000313" key="15">
    <source>
        <dbReference type="EMBL" id="CAF1520422.1"/>
    </source>
</evidence>
<dbReference type="SMART" id="SM00665">
    <property type="entry name" value="B561"/>
    <property type="match status" value="1"/>
</dbReference>
<dbReference type="GO" id="GO:0016020">
    <property type="term" value="C:membrane"/>
    <property type="evidence" value="ECO:0007669"/>
    <property type="project" value="UniProtKB-SubCell"/>
</dbReference>
<evidence type="ECO:0000256" key="5">
    <source>
        <dbReference type="ARBA" id="ARBA00022692"/>
    </source>
</evidence>
<evidence type="ECO:0000256" key="11">
    <source>
        <dbReference type="ARBA" id="ARBA00024225"/>
    </source>
</evidence>
<dbReference type="Proteomes" id="UP000663870">
    <property type="component" value="Unassembled WGS sequence"/>
</dbReference>
<dbReference type="GO" id="GO:0140575">
    <property type="term" value="F:transmembrane monodehydroascorbate reductase activity"/>
    <property type="evidence" value="ECO:0007669"/>
    <property type="project" value="InterPro"/>
</dbReference>
<evidence type="ECO:0000256" key="6">
    <source>
        <dbReference type="ARBA" id="ARBA00022723"/>
    </source>
</evidence>
<dbReference type="Proteomes" id="UP000663854">
    <property type="component" value="Unassembled WGS sequence"/>
</dbReference>
<keyword evidence="10 12" id="KW-0472">Membrane</keyword>
<dbReference type="GO" id="GO:0140571">
    <property type="term" value="F:transmembrane ascorbate ferrireductase activity"/>
    <property type="evidence" value="ECO:0007669"/>
    <property type="project" value="UniProtKB-EC"/>
</dbReference>
<keyword evidence="6" id="KW-0479">Metal-binding</keyword>
<keyword evidence="8 12" id="KW-1133">Transmembrane helix</keyword>
<dbReference type="AlphaFoldDB" id="A0A815UJS2"/>
<gene>
    <name evidence="15" type="ORF">JXQ802_LOCUS41546</name>
    <name evidence="14" type="ORF">PYM288_LOCUS37584</name>
</gene>
<feature type="transmembrane region" description="Helical" evidence="12">
    <location>
        <begin position="223"/>
        <end position="244"/>
    </location>
</feature>
<evidence type="ECO:0000313" key="14">
    <source>
        <dbReference type="EMBL" id="CAF1476820.1"/>
    </source>
</evidence>
<evidence type="ECO:0000256" key="8">
    <source>
        <dbReference type="ARBA" id="ARBA00022989"/>
    </source>
</evidence>
<dbReference type="PANTHER" id="PTHR15422:SF24">
    <property type="entry name" value="DOMON RELATED DOMAIN-CONTAINING PROTEIN"/>
    <property type="match status" value="1"/>
</dbReference>
<evidence type="ECO:0000256" key="2">
    <source>
        <dbReference type="ARBA" id="ARBA00004141"/>
    </source>
</evidence>
<accession>A0A815UJS2</accession>
<comment type="subcellular location">
    <subcellularLocation>
        <location evidence="2">Membrane</location>
        <topology evidence="2">Multi-pass membrane protein</topology>
    </subcellularLocation>
</comment>
<protein>
    <recommendedName>
        <fullName evidence="11">ascorbate ferrireductase (transmembrane)</fullName>
        <ecNumber evidence="11">7.2.1.3</ecNumber>
    </recommendedName>
</protein>
<dbReference type="PANTHER" id="PTHR15422">
    <property type="entry name" value="OS05G0565100 PROTEIN"/>
    <property type="match status" value="1"/>
</dbReference>
<dbReference type="Pfam" id="PF03188">
    <property type="entry name" value="Cytochrom_B561"/>
    <property type="match status" value="1"/>
</dbReference>
<dbReference type="InterPro" id="IPR006593">
    <property type="entry name" value="Cyt_b561/ferric_Rdtase_TM"/>
</dbReference>
<comment type="caution">
    <text evidence="15">The sequence shown here is derived from an EMBL/GenBank/DDBJ whole genome shotgun (WGS) entry which is preliminary data.</text>
</comment>
<evidence type="ECO:0000313" key="16">
    <source>
        <dbReference type="Proteomes" id="UP000663870"/>
    </source>
</evidence>
<evidence type="ECO:0000256" key="10">
    <source>
        <dbReference type="ARBA" id="ARBA00023136"/>
    </source>
</evidence>
<evidence type="ECO:0000256" key="4">
    <source>
        <dbReference type="ARBA" id="ARBA00022617"/>
    </source>
</evidence>
<evidence type="ECO:0000256" key="3">
    <source>
        <dbReference type="ARBA" id="ARBA00022448"/>
    </source>
</evidence>
<dbReference type="EMBL" id="CAJNOL010002662">
    <property type="protein sequence ID" value="CAF1520422.1"/>
    <property type="molecule type" value="Genomic_DNA"/>
</dbReference>
<reference evidence="15" key="1">
    <citation type="submission" date="2021-02" db="EMBL/GenBank/DDBJ databases">
        <authorList>
            <person name="Nowell W R."/>
        </authorList>
    </citation>
    <scope>NUCLEOTIDE SEQUENCE</scope>
</reference>
<dbReference type="GO" id="GO:0020037">
    <property type="term" value="F:heme binding"/>
    <property type="evidence" value="ECO:0007669"/>
    <property type="project" value="TreeGrafter"/>
</dbReference>
<feature type="transmembrane region" description="Helical" evidence="12">
    <location>
        <begin position="150"/>
        <end position="172"/>
    </location>
</feature>
<dbReference type="EMBL" id="CAJNOH010008292">
    <property type="protein sequence ID" value="CAF1476820.1"/>
    <property type="molecule type" value="Genomic_DNA"/>
</dbReference>
<dbReference type="InterPro" id="IPR045150">
    <property type="entry name" value="CYB561D1/2"/>
</dbReference>
<dbReference type="Gene3D" id="1.20.120.1770">
    <property type="match status" value="1"/>
</dbReference>
<comment type="cofactor">
    <cofactor evidence="1">
        <name>heme b</name>
        <dbReference type="ChEBI" id="CHEBI:60344"/>
    </cofactor>
</comment>
<feature type="transmembrane region" description="Helical" evidence="12">
    <location>
        <begin position="6"/>
        <end position="25"/>
    </location>
</feature>
<feature type="domain" description="Cytochrome b561" evidence="13">
    <location>
        <begin position="1"/>
        <end position="178"/>
    </location>
</feature>
<evidence type="ECO:0000256" key="1">
    <source>
        <dbReference type="ARBA" id="ARBA00001970"/>
    </source>
</evidence>
<name>A0A815UJS2_9BILA</name>
<keyword evidence="5 12" id="KW-0812">Transmembrane</keyword>
<dbReference type="CDD" id="cd08760">
    <property type="entry name" value="Cyt_b561_FRRS1_like"/>
    <property type="match status" value="1"/>
</dbReference>
<dbReference type="EC" id="7.2.1.3" evidence="11"/>
<dbReference type="PROSITE" id="PS50939">
    <property type="entry name" value="CYTOCHROME_B561"/>
    <property type="match status" value="1"/>
</dbReference>
<evidence type="ECO:0000256" key="7">
    <source>
        <dbReference type="ARBA" id="ARBA00022982"/>
    </source>
</evidence>